<dbReference type="InterPro" id="IPR000847">
    <property type="entry name" value="LysR_HTH_N"/>
</dbReference>
<dbReference type="FunFam" id="1.10.10.10:FF:000001">
    <property type="entry name" value="LysR family transcriptional regulator"/>
    <property type="match status" value="1"/>
</dbReference>
<dbReference type="Proteomes" id="UP000490980">
    <property type="component" value="Unassembled WGS sequence"/>
</dbReference>
<dbReference type="EMBL" id="JAARLZ010000001">
    <property type="protein sequence ID" value="NII04906.1"/>
    <property type="molecule type" value="Genomic_DNA"/>
</dbReference>
<dbReference type="SUPFAM" id="SSF53850">
    <property type="entry name" value="Periplasmic binding protein-like II"/>
    <property type="match status" value="1"/>
</dbReference>
<keyword evidence="2" id="KW-0805">Transcription regulation</keyword>
<gene>
    <name evidence="6" type="ORF">HBF25_00740</name>
</gene>
<dbReference type="GO" id="GO:0003700">
    <property type="term" value="F:DNA-binding transcription factor activity"/>
    <property type="evidence" value="ECO:0007669"/>
    <property type="project" value="InterPro"/>
</dbReference>
<accession>A0A7X5U6V7</accession>
<dbReference type="GO" id="GO:0006351">
    <property type="term" value="P:DNA-templated transcription"/>
    <property type="evidence" value="ECO:0007669"/>
    <property type="project" value="TreeGrafter"/>
</dbReference>
<dbReference type="PANTHER" id="PTHR30537">
    <property type="entry name" value="HTH-TYPE TRANSCRIPTIONAL REGULATOR"/>
    <property type="match status" value="1"/>
</dbReference>
<dbReference type="InterPro" id="IPR058163">
    <property type="entry name" value="LysR-type_TF_proteobact-type"/>
</dbReference>
<evidence type="ECO:0000256" key="1">
    <source>
        <dbReference type="ARBA" id="ARBA00009437"/>
    </source>
</evidence>
<protein>
    <submittedName>
        <fullName evidence="6">LysR family transcriptional regulator</fullName>
    </submittedName>
</protein>
<evidence type="ECO:0000256" key="3">
    <source>
        <dbReference type="ARBA" id="ARBA00023125"/>
    </source>
</evidence>
<dbReference type="InterPro" id="IPR036390">
    <property type="entry name" value="WH_DNA-bd_sf"/>
</dbReference>
<dbReference type="SUPFAM" id="SSF46785">
    <property type="entry name" value="Winged helix' DNA-binding domain"/>
    <property type="match status" value="1"/>
</dbReference>
<dbReference type="InterPro" id="IPR036388">
    <property type="entry name" value="WH-like_DNA-bd_sf"/>
</dbReference>
<comment type="similarity">
    <text evidence="1">Belongs to the LysR transcriptional regulatory family.</text>
</comment>
<keyword evidence="4" id="KW-0804">Transcription</keyword>
<feature type="domain" description="HTH lysR-type" evidence="5">
    <location>
        <begin position="8"/>
        <end position="65"/>
    </location>
</feature>
<dbReference type="Gene3D" id="1.10.10.10">
    <property type="entry name" value="Winged helix-like DNA-binding domain superfamily/Winged helix DNA-binding domain"/>
    <property type="match status" value="1"/>
</dbReference>
<evidence type="ECO:0000259" key="5">
    <source>
        <dbReference type="PROSITE" id="PS50931"/>
    </source>
</evidence>
<dbReference type="PROSITE" id="PS50931">
    <property type="entry name" value="HTH_LYSR"/>
    <property type="match status" value="1"/>
</dbReference>
<dbReference type="AlphaFoldDB" id="A0A7X5U6V7"/>
<reference evidence="6 7" key="1">
    <citation type="submission" date="2020-03" db="EMBL/GenBank/DDBJ databases">
        <authorList>
            <person name="Lai Q."/>
        </authorList>
    </citation>
    <scope>NUCLEOTIDE SEQUENCE [LARGE SCALE GENOMIC DNA]</scope>
    <source>
        <strain evidence="6 7">CCUG 25036</strain>
    </source>
</reference>
<dbReference type="GO" id="GO:0043565">
    <property type="term" value="F:sequence-specific DNA binding"/>
    <property type="evidence" value="ECO:0007669"/>
    <property type="project" value="TreeGrafter"/>
</dbReference>
<evidence type="ECO:0000256" key="4">
    <source>
        <dbReference type="ARBA" id="ARBA00023163"/>
    </source>
</evidence>
<comment type="caution">
    <text evidence="6">The sequence shown here is derived from an EMBL/GenBank/DDBJ whole genome shotgun (WGS) entry which is preliminary data.</text>
</comment>
<evidence type="ECO:0000313" key="7">
    <source>
        <dbReference type="Proteomes" id="UP000490980"/>
    </source>
</evidence>
<keyword evidence="7" id="KW-1185">Reference proteome</keyword>
<dbReference type="Gene3D" id="3.40.190.290">
    <property type="match status" value="1"/>
</dbReference>
<evidence type="ECO:0000313" key="6">
    <source>
        <dbReference type="EMBL" id="NII04906.1"/>
    </source>
</evidence>
<dbReference type="InterPro" id="IPR005119">
    <property type="entry name" value="LysR_subst-bd"/>
</dbReference>
<name>A0A7X5U6V7_9GAMM</name>
<dbReference type="PANTHER" id="PTHR30537:SF31">
    <property type="entry name" value="TRANSCRIPTIONAL REGULATOR, LYSR FAMILY"/>
    <property type="match status" value="1"/>
</dbReference>
<dbReference type="Pfam" id="PF03466">
    <property type="entry name" value="LysR_substrate"/>
    <property type="match status" value="1"/>
</dbReference>
<evidence type="ECO:0000256" key="2">
    <source>
        <dbReference type="ARBA" id="ARBA00023015"/>
    </source>
</evidence>
<sequence length="304" mass="33555">MKTQAILEDLNDLYYFVMVAEHGGFSAAARVLDIPKSRLSARVAMLEERLGARLLHRTTRRVTLTELGTRFFAHSQSSIEQALAAQEVVDVASASPGGLVRLSCPALATRLYLAPHLPTFMASYPNVRLVVVTTDRRVDLQGESIDVAIRLYRPDDMEPDLVTKRLGVSRRILVAGRNYEPHTALSHPEDLRQERTLVYGAGDGWQEWTLVNATGQSAMVRHQPVLTCMDSEAVLNATMRGLGIAMLPDAACKAALDRGDVVKVLEGWSTPELVLHLVFPSRRYMLPSVRALVDFLADTLPALT</sequence>
<keyword evidence="3" id="KW-0238">DNA-binding</keyword>
<dbReference type="RefSeq" id="WP_166945621.1">
    <property type="nucleotide sequence ID" value="NZ_JAARLZ010000001.1"/>
</dbReference>
<dbReference type="Pfam" id="PF00126">
    <property type="entry name" value="HTH_1"/>
    <property type="match status" value="1"/>
</dbReference>
<organism evidence="6 7">
    <name type="scientific">Luteibacter anthropi</name>
    <dbReference type="NCBI Taxonomy" id="564369"/>
    <lineage>
        <taxon>Bacteria</taxon>
        <taxon>Pseudomonadati</taxon>
        <taxon>Pseudomonadota</taxon>
        <taxon>Gammaproteobacteria</taxon>
        <taxon>Lysobacterales</taxon>
        <taxon>Rhodanobacteraceae</taxon>
        <taxon>Luteibacter</taxon>
    </lineage>
</organism>
<proteinExistence type="inferred from homology"/>